<feature type="transmembrane region" description="Helical" evidence="11">
    <location>
        <begin position="446"/>
        <end position="467"/>
    </location>
</feature>
<dbReference type="GO" id="GO:0005886">
    <property type="term" value="C:plasma membrane"/>
    <property type="evidence" value="ECO:0007669"/>
    <property type="project" value="TreeGrafter"/>
</dbReference>
<feature type="compositionally biased region" description="Polar residues" evidence="10">
    <location>
        <begin position="644"/>
        <end position="671"/>
    </location>
</feature>
<keyword evidence="8" id="KW-0915">Sodium</keyword>
<dbReference type="GO" id="GO:0046872">
    <property type="term" value="F:metal ion binding"/>
    <property type="evidence" value="ECO:0007669"/>
    <property type="project" value="UniProtKB-KW"/>
</dbReference>
<feature type="binding site" evidence="8">
    <location>
        <position position="71"/>
    </location>
    <ligand>
        <name>Na(+)</name>
        <dbReference type="ChEBI" id="CHEBI:29101"/>
        <label>1</label>
    </ligand>
</feature>
<keyword evidence="6 11" id="KW-1133">Transmembrane helix</keyword>
<evidence type="ECO:0000256" key="1">
    <source>
        <dbReference type="ARBA" id="ARBA00004141"/>
    </source>
</evidence>
<evidence type="ECO:0000256" key="4">
    <source>
        <dbReference type="ARBA" id="ARBA00022692"/>
    </source>
</evidence>
<feature type="transmembrane region" description="Helical" evidence="11">
    <location>
        <begin position="561"/>
        <end position="583"/>
    </location>
</feature>
<feature type="region of interest" description="Disordered" evidence="10">
    <location>
        <begin position="641"/>
        <end position="671"/>
    </location>
</feature>
<dbReference type="GO" id="GO:0005283">
    <property type="term" value="F:amino acid:sodium symporter activity"/>
    <property type="evidence" value="ECO:0007669"/>
    <property type="project" value="TreeGrafter"/>
</dbReference>
<feature type="binding site" evidence="8">
    <location>
        <position position="393"/>
    </location>
    <ligand>
        <name>Na(+)</name>
        <dbReference type="ChEBI" id="CHEBI:29101"/>
        <label>1</label>
    </ligand>
</feature>
<evidence type="ECO:0000256" key="2">
    <source>
        <dbReference type="ARBA" id="ARBA00006459"/>
    </source>
</evidence>
<dbReference type="GO" id="GO:0015179">
    <property type="term" value="F:L-amino acid transmembrane transporter activity"/>
    <property type="evidence" value="ECO:0007669"/>
    <property type="project" value="TreeGrafter"/>
</dbReference>
<keyword evidence="9" id="KW-1015">Disulfide bond</keyword>
<evidence type="ECO:0000256" key="6">
    <source>
        <dbReference type="ARBA" id="ARBA00022989"/>
    </source>
</evidence>
<evidence type="ECO:0000313" key="12">
    <source>
        <dbReference type="EMBL" id="KAJ6642018.1"/>
    </source>
</evidence>
<keyword evidence="3" id="KW-0813">Transport</keyword>
<evidence type="ECO:0000256" key="7">
    <source>
        <dbReference type="ARBA" id="ARBA00023136"/>
    </source>
</evidence>
<dbReference type="Proteomes" id="UP001151699">
    <property type="component" value="Chromosome B"/>
</dbReference>
<keyword evidence="4 11" id="KW-0812">Transmembrane</keyword>
<sequence>MSNKSDELTLCQIMWRIRTKTSLSISNGSDSLNDIKIRDNGTATSETSNGTAEPHRGNWESPVQFVLACVGYAVGLGNVWRFPHLVYRNGGGAFLVPYILMVFVIGLPIFFAELFVGQYGGLGPIKAYTRLAPFFHGLGYCTLVVITFVTIYYMVIIAWIIFYFFASCLPVLGWGSCDNDFNTDSCYSGREDLICKENNDGSASDMIFWLRRCMSIAEICQCKEVQSYNGTHCFNSTTNEHVAVSTMIHRVLASEEYYYQNVLGIGDATWNNFGYPRWQLVLCLALGWIIAFLCLIKGIKSAGKVIYFTALFPYVILTALLIRGVTLPGAVDGVLFYIKPRWESLAQPSVWGDAASQIFYSFGLACGSLVSFASYSKFRNNCHTDAIVVSATNVLTAIFAGFAVFSVLGFMAYNLESTVDDVVQGGPGLAFIAYPEAVLLMPLPHLWSICFFFMMFILGMGSQFGGIEAMCTAVIDQWPHLRGHHWKVTAGVCLFCFLAALPMVCNGGIYMFTLLDWHTASWAILLLGSAEVVVISWVYGIQRTFDNLADMNIRFHKIVRAYWWVVWVVLTPVASVAVFVFVMTDIGPTEFAGYVFPAWADSLGWLMGATTLAPFVFFVIYRLIKGPKGWALFKSSPKWGPQEGASQQTNDVLTPTTPTQNGIDNIAYENN</sequence>
<keyword evidence="7 11" id="KW-0472">Membrane</keyword>
<dbReference type="AlphaFoldDB" id="A0A9Q0N1N5"/>
<comment type="subcellular location">
    <subcellularLocation>
        <location evidence="1">Membrane</location>
        <topology evidence="1">Multi-pass membrane protein</topology>
    </subcellularLocation>
</comment>
<feature type="binding site" evidence="8">
    <location>
        <position position="458"/>
    </location>
    <ligand>
        <name>Na(+)</name>
        <dbReference type="ChEBI" id="CHEBI:29101"/>
        <label>1</label>
    </ligand>
</feature>
<evidence type="ECO:0000313" key="13">
    <source>
        <dbReference type="Proteomes" id="UP001151699"/>
    </source>
</evidence>
<evidence type="ECO:0000256" key="9">
    <source>
        <dbReference type="PIRSR" id="PIRSR600175-2"/>
    </source>
</evidence>
<dbReference type="InterPro" id="IPR000175">
    <property type="entry name" value="Na/ntran_symport"/>
</dbReference>
<proteinExistence type="inferred from homology"/>
<reference evidence="12" key="1">
    <citation type="submission" date="2022-07" db="EMBL/GenBank/DDBJ databases">
        <authorList>
            <person name="Trinca V."/>
            <person name="Uliana J.V.C."/>
            <person name="Torres T.T."/>
            <person name="Ward R.J."/>
            <person name="Monesi N."/>
        </authorList>
    </citation>
    <scope>NUCLEOTIDE SEQUENCE</scope>
    <source>
        <strain evidence="12">HSMRA1968</strain>
        <tissue evidence="12">Whole embryos</tissue>
    </source>
</reference>
<feature type="transmembrane region" description="Helical" evidence="11">
    <location>
        <begin position="137"/>
        <end position="166"/>
    </location>
</feature>
<evidence type="ECO:0000256" key="8">
    <source>
        <dbReference type="PIRSR" id="PIRSR600175-1"/>
    </source>
</evidence>
<feature type="binding site" evidence="8">
    <location>
        <position position="462"/>
    </location>
    <ligand>
        <name>Na(+)</name>
        <dbReference type="ChEBI" id="CHEBI:29101"/>
        <label>1</label>
    </ligand>
</feature>
<feature type="compositionally biased region" description="Polar residues" evidence="10">
    <location>
        <begin position="41"/>
        <end position="51"/>
    </location>
</feature>
<keyword evidence="8" id="KW-0479">Metal-binding</keyword>
<dbReference type="SUPFAM" id="SSF161070">
    <property type="entry name" value="SNF-like"/>
    <property type="match status" value="1"/>
</dbReference>
<dbReference type="EMBL" id="WJQU01000002">
    <property type="protein sequence ID" value="KAJ6642018.1"/>
    <property type="molecule type" value="Genomic_DNA"/>
</dbReference>
<evidence type="ECO:0000256" key="5">
    <source>
        <dbReference type="ARBA" id="ARBA00022847"/>
    </source>
</evidence>
<dbReference type="PRINTS" id="PR00176">
    <property type="entry name" value="NANEUSMPORT"/>
</dbReference>
<evidence type="ECO:0000256" key="10">
    <source>
        <dbReference type="SAM" id="MobiDB-lite"/>
    </source>
</evidence>
<accession>A0A9Q0N1N5</accession>
<feature type="region of interest" description="Disordered" evidence="10">
    <location>
        <begin position="36"/>
        <end position="56"/>
    </location>
</feature>
<feature type="transmembrane region" description="Helical" evidence="11">
    <location>
        <begin position="278"/>
        <end position="299"/>
    </location>
</feature>
<comment type="caution">
    <text evidence="12">The sequence shown here is derived from an EMBL/GenBank/DDBJ whole genome shotgun (WGS) entry which is preliminary data.</text>
</comment>
<dbReference type="GO" id="GO:0015187">
    <property type="term" value="F:glycine transmembrane transporter activity"/>
    <property type="evidence" value="ECO:0007669"/>
    <property type="project" value="TreeGrafter"/>
</dbReference>
<feature type="transmembrane region" description="Helical" evidence="11">
    <location>
        <begin position="488"/>
        <end position="513"/>
    </location>
</feature>
<feature type="transmembrane region" description="Helical" evidence="11">
    <location>
        <begin position="387"/>
        <end position="413"/>
    </location>
</feature>
<gene>
    <name evidence="12" type="primary">SLC6A5</name>
    <name evidence="12" type="ORF">Bhyg_06964</name>
</gene>
<dbReference type="GO" id="GO:0089718">
    <property type="term" value="P:amino acid import across plasma membrane"/>
    <property type="evidence" value="ECO:0007669"/>
    <property type="project" value="TreeGrafter"/>
</dbReference>
<evidence type="ECO:0000256" key="3">
    <source>
        <dbReference type="ARBA" id="ARBA00022448"/>
    </source>
</evidence>
<feature type="transmembrane region" description="Helical" evidence="11">
    <location>
        <begin position="311"/>
        <end position="338"/>
    </location>
</feature>
<feature type="binding site" evidence="8">
    <location>
        <position position="78"/>
    </location>
    <ligand>
        <name>Na(+)</name>
        <dbReference type="ChEBI" id="CHEBI:29101"/>
        <label>1</label>
    </ligand>
</feature>
<dbReference type="InterPro" id="IPR037272">
    <property type="entry name" value="SNS_sf"/>
</dbReference>
<feature type="disulfide bond" evidence="9">
    <location>
        <begin position="177"/>
        <end position="186"/>
    </location>
</feature>
<name>A0A9Q0N1N5_9DIPT</name>
<dbReference type="PANTHER" id="PTHR11616:SF236">
    <property type="entry name" value="TRANSPORTER"/>
    <property type="match status" value="1"/>
</dbReference>
<dbReference type="OrthoDB" id="6581954at2759"/>
<feature type="binding site" evidence="8">
    <location>
        <position position="361"/>
    </location>
    <ligand>
        <name>Na(+)</name>
        <dbReference type="ChEBI" id="CHEBI:29101"/>
        <label>1</label>
    </ligand>
</feature>
<dbReference type="Pfam" id="PF00209">
    <property type="entry name" value="SNF"/>
    <property type="match status" value="2"/>
</dbReference>
<feature type="transmembrane region" description="Helical" evidence="11">
    <location>
        <begin position="65"/>
        <end position="83"/>
    </location>
</feature>
<protein>
    <submittedName>
        <fullName evidence="12">Sodium- and chloride-dependent glycine transporter 2</fullName>
    </submittedName>
</protein>
<dbReference type="PANTHER" id="PTHR11616">
    <property type="entry name" value="SODIUM/CHLORIDE DEPENDENT TRANSPORTER"/>
    <property type="match status" value="1"/>
</dbReference>
<keyword evidence="13" id="KW-1185">Reference proteome</keyword>
<feature type="transmembrane region" description="Helical" evidence="11">
    <location>
        <begin position="358"/>
        <end position="375"/>
    </location>
</feature>
<dbReference type="PROSITE" id="PS50267">
    <property type="entry name" value="NA_NEUROTRAN_SYMP_3"/>
    <property type="match status" value="1"/>
</dbReference>
<feature type="transmembrane region" description="Helical" evidence="11">
    <location>
        <begin position="603"/>
        <end position="624"/>
    </location>
</feature>
<evidence type="ECO:0000256" key="11">
    <source>
        <dbReference type="SAM" id="Phobius"/>
    </source>
</evidence>
<keyword evidence="5" id="KW-0769">Symport</keyword>
<feature type="binding site" evidence="8">
    <location>
        <position position="74"/>
    </location>
    <ligand>
        <name>Na(+)</name>
        <dbReference type="ChEBI" id="CHEBI:29101"/>
        <label>1</label>
    </ligand>
</feature>
<feature type="transmembrane region" description="Helical" evidence="11">
    <location>
        <begin position="519"/>
        <end position="540"/>
    </location>
</feature>
<feature type="binding site" evidence="8">
    <location>
        <position position="73"/>
    </location>
    <ligand>
        <name>Na(+)</name>
        <dbReference type="ChEBI" id="CHEBI:29101"/>
        <label>1</label>
    </ligand>
</feature>
<comment type="similarity">
    <text evidence="2">Belongs to the sodium:neurotransmitter symporter (SNF) (TC 2.A.22) family.</text>
</comment>
<feature type="transmembrane region" description="Helical" evidence="11">
    <location>
        <begin position="95"/>
        <end position="116"/>
    </location>
</feature>
<organism evidence="12 13">
    <name type="scientific">Pseudolycoriella hygida</name>
    <dbReference type="NCBI Taxonomy" id="35572"/>
    <lineage>
        <taxon>Eukaryota</taxon>
        <taxon>Metazoa</taxon>
        <taxon>Ecdysozoa</taxon>
        <taxon>Arthropoda</taxon>
        <taxon>Hexapoda</taxon>
        <taxon>Insecta</taxon>
        <taxon>Pterygota</taxon>
        <taxon>Neoptera</taxon>
        <taxon>Endopterygota</taxon>
        <taxon>Diptera</taxon>
        <taxon>Nematocera</taxon>
        <taxon>Sciaroidea</taxon>
        <taxon>Sciaridae</taxon>
        <taxon>Pseudolycoriella</taxon>
    </lineage>
</organism>